<accession>A0A2S7U3K9</accession>
<dbReference type="Pfam" id="PF13624">
    <property type="entry name" value="SurA_N_3"/>
    <property type="match status" value="1"/>
</dbReference>
<dbReference type="InterPro" id="IPR052029">
    <property type="entry name" value="PpiD_chaperone"/>
</dbReference>
<dbReference type="InterPro" id="IPR027304">
    <property type="entry name" value="Trigger_fact/SurA_dom_sf"/>
</dbReference>
<feature type="transmembrane region" description="Helical" evidence="5">
    <location>
        <begin position="24"/>
        <end position="43"/>
    </location>
</feature>
<dbReference type="OrthoDB" id="9788030at2"/>
<keyword evidence="7" id="KW-1185">Reference proteome</keyword>
<evidence type="ECO:0000256" key="5">
    <source>
        <dbReference type="SAM" id="Phobius"/>
    </source>
</evidence>
<evidence type="ECO:0000256" key="2">
    <source>
        <dbReference type="ARBA" id="ARBA00022475"/>
    </source>
</evidence>
<name>A0A2S7U3K9_9BACT</name>
<keyword evidence="5" id="KW-0812">Transmembrane</keyword>
<proteinExistence type="predicted"/>
<evidence type="ECO:0000256" key="4">
    <source>
        <dbReference type="ARBA" id="ARBA00023186"/>
    </source>
</evidence>
<comment type="subcellular location">
    <subcellularLocation>
        <location evidence="1">Cell membrane</location>
    </subcellularLocation>
</comment>
<keyword evidence="4" id="KW-0143">Chaperone</keyword>
<evidence type="ECO:0000256" key="1">
    <source>
        <dbReference type="ARBA" id="ARBA00004236"/>
    </source>
</evidence>
<protein>
    <recommendedName>
        <fullName evidence="8">PpiC domain-containing protein</fullName>
    </recommendedName>
</protein>
<keyword evidence="5" id="KW-1133">Transmembrane helix</keyword>
<evidence type="ECO:0000313" key="7">
    <source>
        <dbReference type="Proteomes" id="UP000239907"/>
    </source>
</evidence>
<evidence type="ECO:0000256" key="3">
    <source>
        <dbReference type="ARBA" id="ARBA00023136"/>
    </source>
</evidence>
<dbReference type="PANTHER" id="PTHR47529">
    <property type="entry name" value="PEPTIDYL-PROLYL CIS-TRANS ISOMERASE D"/>
    <property type="match status" value="1"/>
</dbReference>
<sequence length="571" mass="62890">MPDEAHSNLTDKTPQIMIENMRKYTGLMVVVLVLLAAGLILTMKPGGSGGGGAGNEFMQVNDVSLDQNDFSKAGKNTISAVQRLAQMQNYNDFFKFREFVGTLTGNAASETQSQLNFVTNRILLKQAAEELGLYSAPEVAEKYIQDNMFQGRDGSHDAKLYSSYIESLGSLGLKQKDFQQLVAEYMVFVKTRDLIGGGLTPSKVNTIAEDKLNRQDIGISVVSFKLADFEKEITPTEDEIKSYWETHKDKYKTERTLKLTYVLTNLDTSDEPKRPTPAADADPAAVSKQNLEYQEKLVTWTEQRKGHTKILTKIFSDFVDLVQDSEGKDFDKAAAAAKEQAGEDFSIVNTEAFTITSVPEQLKSLTLKNYQAGTQLIDLIFAKKFNAEDVYHNFDNFTVGRDGNVAIRLDEDIQPQVKSYDDAKDLASADLISKLAGEAMTKAAEDAKAKLTAAVADSKSFSDAAKEAELTATEMAPFNASTPPTEVTNAADFFRIAQITAPKTVATKLSTSDDSATIIYVATRTLTLEGDEALKETQLVEQAANSQKYWTFNAWINGLTEKAELKLPNVQ</sequence>
<keyword evidence="2" id="KW-1003">Cell membrane</keyword>
<dbReference type="SUPFAM" id="SSF109998">
    <property type="entry name" value="Triger factor/SurA peptide-binding domain-like"/>
    <property type="match status" value="1"/>
</dbReference>
<dbReference type="Proteomes" id="UP000239907">
    <property type="component" value="Unassembled WGS sequence"/>
</dbReference>
<comment type="caution">
    <text evidence="6">The sequence shown here is derived from an EMBL/GenBank/DDBJ whole genome shotgun (WGS) entry which is preliminary data.</text>
</comment>
<evidence type="ECO:0000313" key="6">
    <source>
        <dbReference type="EMBL" id="PQJ29599.1"/>
    </source>
</evidence>
<organism evidence="6 7">
    <name type="scientific">Rubritalea profundi</name>
    <dbReference type="NCBI Taxonomy" id="1658618"/>
    <lineage>
        <taxon>Bacteria</taxon>
        <taxon>Pseudomonadati</taxon>
        <taxon>Verrucomicrobiota</taxon>
        <taxon>Verrucomicrobiia</taxon>
        <taxon>Verrucomicrobiales</taxon>
        <taxon>Rubritaleaceae</taxon>
        <taxon>Rubritalea</taxon>
    </lineage>
</organism>
<dbReference type="EMBL" id="MQWA01000001">
    <property type="protein sequence ID" value="PQJ29599.1"/>
    <property type="molecule type" value="Genomic_DNA"/>
</dbReference>
<dbReference type="AlphaFoldDB" id="A0A2S7U3K9"/>
<keyword evidence="3 5" id="KW-0472">Membrane</keyword>
<reference evidence="6 7" key="1">
    <citation type="submission" date="2016-12" db="EMBL/GenBank/DDBJ databases">
        <title>Study of bacterial adaptation to deep sea.</title>
        <authorList>
            <person name="Song J."/>
            <person name="Yoshizawa S."/>
            <person name="Kogure K."/>
        </authorList>
    </citation>
    <scope>NUCLEOTIDE SEQUENCE [LARGE SCALE GENOMIC DNA]</scope>
    <source>
        <strain evidence="6 7">SAORIC-165</strain>
    </source>
</reference>
<evidence type="ECO:0008006" key="8">
    <source>
        <dbReference type="Google" id="ProtNLM"/>
    </source>
</evidence>
<dbReference type="PANTHER" id="PTHR47529:SF1">
    <property type="entry name" value="PERIPLASMIC CHAPERONE PPID"/>
    <property type="match status" value="1"/>
</dbReference>
<gene>
    <name evidence="6" type="ORF">BSZ32_14610</name>
</gene>
<dbReference type="GO" id="GO:0005886">
    <property type="term" value="C:plasma membrane"/>
    <property type="evidence" value="ECO:0007669"/>
    <property type="project" value="UniProtKB-SubCell"/>
</dbReference>